<evidence type="ECO:0008006" key="4">
    <source>
        <dbReference type="Google" id="ProtNLM"/>
    </source>
</evidence>
<evidence type="ECO:0000256" key="1">
    <source>
        <dbReference type="SAM" id="MobiDB-lite"/>
    </source>
</evidence>
<dbReference type="EMBL" id="BAAALD010000077">
    <property type="protein sequence ID" value="GAA1109786.1"/>
    <property type="molecule type" value="Genomic_DNA"/>
</dbReference>
<evidence type="ECO:0000313" key="2">
    <source>
        <dbReference type="EMBL" id="GAA1109786.1"/>
    </source>
</evidence>
<feature type="region of interest" description="Disordered" evidence="1">
    <location>
        <begin position="61"/>
        <end position="103"/>
    </location>
</feature>
<dbReference type="PANTHER" id="PTHR43739:SF5">
    <property type="entry name" value="EXO-ALPHA-SIALIDASE"/>
    <property type="match status" value="1"/>
</dbReference>
<feature type="compositionally biased region" description="Gly residues" evidence="1">
    <location>
        <begin position="71"/>
        <end position="80"/>
    </location>
</feature>
<dbReference type="SUPFAM" id="SSF110296">
    <property type="entry name" value="Oligoxyloglucan reducing end-specific cellobiohydrolase"/>
    <property type="match status" value="2"/>
</dbReference>
<proteinExistence type="predicted"/>
<reference evidence="2 3" key="1">
    <citation type="journal article" date="2019" name="Int. J. Syst. Evol. Microbiol.">
        <title>The Global Catalogue of Microorganisms (GCM) 10K type strain sequencing project: providing services to taxonomists for standard genome sequencing and annotation.</title>
        <authorList>
            <consortium name="The Broad Institute Genomics Platform"/>
            <consortium name="The Broad Institute Genome Sequencing Center for Infectious Disease"/>
            <person name="Wu L."/>
            <person name="Ma J."/>
        </authorList>
    </citation>
    <scope>NUCLEOTIDE SEQUENCE [LARGE SCALE GENOMIC DNA]</scope>
    <source>
        <strain evidence="2 3">JCM 13002</strain>
    </source>
</reference>
<dbReference type="PANTHER" id="PTHR43739">
    <property type="entry name" value="XYLOGLUCANASE (EUROFUNG)"/>
    <property type="match status" value="1"/>
</dbReference>
<accession>A0ABN1TZB4</accession>
<protein>
    <recommendedName>
        <fullName evidence="4">Sortilin N-terminal domain-containing protein</fullName>
    </recommendedName>
</protein>
<feature type="compositionally biased region" description="Polar residues" evidence="1">
    <location>
        <begin position="84"/>
        <end position="103"/>
    </location>
</feature>
<dbReference type="InterPro" id="IPR052025">
    <property type="entry name" value="Xyloglucanase_GH74"/>
</dbReference>
<dbReference type="CDD" id="cd15482">
    <property type="entry name" value="Sialidase_non-viral"/>
    <property type="match status" value="1"/>
</dbReference>
<organism evidence="2 3">
    <name type="scientific">Kitasatospora arboriphila</name>
    <dbReference type="NCBI Taxonomy" id="258052"/>
    <lineage>
        <taxon>Bacteria</taxon>
        <taxon>Bacillati</taxon>
        <taxon>Actinomycetota</taxon>
        <taxon>Actinomycetes</taxon>
        <taxon>Kitasatosporales</taxon>
        <taxon>Streptomycetaceae</taxon>
        <taxon>Kitasatospora</taxon>
    </lineage>
</organism>
<evidence type="ECO:0000313" key="3">
    <source>
        <dbReference type="Proteomes" id="UP001499987"/>
    </source>
</evidence>
<comment type="caution">
    <text evidence="2">The sequence shown here is derived from an EMBL/GenBank/DDBJ whole genome shotgun (WGS) entry which is preliminary data.</text>
</comment>
<name>A0ABN1TZB4_9ACTN</name>
<dbReference type="InterPro" id="IPR015943">
    <property type="entry name" value="WD40/YVTN_repeat-like_dom_sf"/>
</dbReference>
<dbReference type="Proteomes" id="UP001499987">
    <property type="component" value="Unassembled WGS sequence"/>
</dbReference>
<dbReference type="Gene3D" id="2.130.10.10">
    <property type="entry name" value="YVTN repeat-like/Quinoprotein amine dehydrogenase"/>
    <property type="match status" value="4"/>
</dbReference>
<sequence length="860" mass="91444">MRGLHPPGQDIGHERSPGGGALARLMHQIASTSGAQDALDVAQLAVPDLDQETAENLLTQLIGAPPSPPEGSGGSGGEGDVGTSAEQLSGPTNGRQQPHNGNLQDLGAAYMAVGEALGTTPPSPTGPNWRPLGPYTIPNGQTYGSARVNVSGRVSAIAVDPLNASHLLAGGAHGGVWESRDRGASWTPRTDNAATLTVGAIAFDPGTPTTVLAGTGEGNWWSWLGAGVLRSTDGGATWTTLCTAPFVGRGFYDLVIDRSAPTRVYAATTGGLYVSTNGGTTWTQRRAAVTWSVSVNAAGSEALAACSDGLFRSTDNGVTWNSVTLPGAPTALSRMATAIAPSDATIAYVWAASSTAAYLARRSGGTWTSVTAPAANLGQAWYDWFVAVSPDNAGQVYCGAISVYRGDLSGTTWTWRDIASQPSPGQSIHPDQHAIAFEPGQPQVVYIGNDGGLFRTPDRGATWQHLNNGLEITEFEYLAQDLGQSRWLLGGTQDNGTERWTGSSVWLHSQDGDGGDCAVNRTDPRTVFHTFFNMGIERSTSRGDWGTWTWTPPPVPSGEGSLFYPPVEASTTNGNTVAQGGGALYASRDNCANWTRLAFPSAATATAMYIPTADQIYVGTSDGRVFVTRFNTGTSNWGALTPLTTPRANAWVSDIHVDPADLNRIWVTHTTRSGGRAWRSTDGGSTWTDRTAGLPDLPLNAIEVHPENSNRIWVAADLGVYQSLDAGATWQVFSSSLPNAFVGDLLYHRHARVLRAGLRNRGVWEIPVDGWMTDPVCGVQWTGTVPANSSKRFFTWGWPATWHVLWTVMPASITAGVPSVSWQVQVERGDYEYATYWITVTNLTSVPVTFEGRYAVLSRY</sequence>
<keyword evidence="3" id="KW-1185">Reference proteome</keyword>
<gene>
    <name evidence="2" type="ORF">GCM10009663_59220</name>
</gene>